<organism evidence="1 2">
    <name type="scientific">Hebeloma cylindrosporum</name>
    <dbReference type="NCBI Taxonomy" id="76867"/>
    <lineage>
        <taxon>Eukaryota</taxon>
        <taxon>Fungi</taxon>
        <taxon>Dikarya</taxon>
        <taxon>Basidiomycota</taxon>
        <taxon>Agaricomycotina</taxon>
        <taxon>Agaricomycetes</taxon>
        <taxon>Agaricomycetidae</taxon>
        <taxon>Agaricales</taxon>
        <taxon>Agaricineae</taxon>
        <taxon>Hymenogastraceae</taxon>
        <taxon>Hebeloma</taxon>
    </lineage>
</organism>
<proteinExistence type="predicted"/>
<reference evidence="2" key="2">
    <citation type="submission" date="2015-01" db="EMBL/GenBank/DDBJ databases">
        <title>Evolutionary Origins and Diversification of the Mycorrhizal Mutualists.</title>
        <authorList>
            <consortium name="DOE Joint Genome Institute"/>
            <consortium name="Mycorrhizal Genomics Consortium"/>
            <person name="Kohler A."/>
            <person name="Kuo A."/>
            <person name="Nagy L.G."/>
            <person name="Floudas D."/>
            <person name="Copeland A."/>
            <person name="Barry K.W."/>
            <person name="Cichocki N."/>
            <person name="Veneault-Fourrey C."/>
            <person name="LaButti K."/>
            <person name="Lindquist E.A."/>
            <person name="Lipzen A."/>
            <person name="Lundell T."/>
            <person name="Morin E."/>
            <person name="Murat C."/>
            <person name="Riley R."/>
            <person name="Ohm R."/>
            <person name="Sun H."/>
            <person name="Tunlid A."/>
            <person name="Henrissat B."/>
            <person name="Grigoriev I.V."/>
            <person name="Hibbett D.S."/>
            <person name="Martin F."/>
        </authorList>
    </citation>
    <scope>NUCLEOTIDE SEQUENCE [LARGE SCALE GENOMIC DNA]</scope>
    <source>
        <strain evidence="2">h7</strain>
    </source>
</reference>
<protein>
    <submittedName>
        <fullName evidence="1">Uncharacterized protein</fullName>
    </submittedName>
</protein>
<dbReference type="Proteomes" id="UP000053424">
    <property type="component" value="Unassembled WGS sequence"/>
</dbReference>
<evidence type="ECO:0000313" key="2">
    <source>
        <dbReference type="Proteomes" id="UP000053424"/>
    </source>
</evidence>
<keyword evidence="2" id="KW-1185">Reference proteome</keyword>
<evidence type="ECO:0000313" key="1">
    <source>
        <dbReference type="EMBL" id="KIM35663.1"/>
    </source>
</evidence>
<dbReference type="AlphaFoldDB" id="A0A0C2XCP1"/>
<name>A0A0C2XCP1_HEBCY</name>
<sequence length="68" mass="7537">MCARAVKLDIGILSHQSRTSTLVVFRAWAVFNETRRSLSQAVGPHFQEACGEAAAAVSHNRIYHEIAR</sequence>
<reference evidence="1 2" key="1">
    <citation type="submission" date="2014-04" db="EMBL/GenBank/DDBJ databases">
        <authorList>
            <consortium name="DOE Joint Genome Institute"/>
            <person name="Kuo A."/>
            <person name="Gay G."/>
            <person name="Dore J."/>
            <person name="Kohler A."/>
            <person name="Nagy L.G."/>
            <person name="Floudas D."/>
            <person name="Copeland A."/>
            <person name="Barry K.W."/>
            <person name="Cichocki N."/>
            <person name="Veneault-Fourrey C."/>
            <person name="LaButti K."/>
            <person name="Lindquist E.A."/>
            <person name="Lipzen A."/>
            <person name="Lundell T."/>
            <person name="Morin E."/>
            <person name="Murat C."/>
            <person name="Sun H."/>
            <person name="Tunlid A."/>
            <person name="Henrissat B."/>
            <person name="Grigoriev I.V."/>
            <person name="Hibbett D.S."/>
            <person name="Martin F."/>
            <person name="Nordberg H.P."/>
            <person name="Cantor M.N."/>
            <person name="Hua S.X."/>
        </authorList>
    </citation>
    <scope>NUCLEOTIDE SEQUENCE [LARGE SCALE GENOMIC DNA]</scope>
    <source>
        <strain evidence="2">h7</strain>
    </source>
</reference>
<dbReference type="EMBL" id="KN831816">
    <property type="protein sequence ID" value="KIM35663.1"/>
    <property type="molecule type" value="Genomic_DNA"/>
</dbReference>
<gene>
    <name evidence="1" type="ORF">M413DRAFT_326653</name>
</gene>
<dbReference type="HOGENOM" id="CLU_2794232_0_0_1"/>
<accession>A0A0C2XCP1</accession>